<keyword evidence="2" id="KW-0813">Transport</keyword>
<proteinExistence type="predicted"/>
<dbReference type="eggNOG" id="COG0534">
    <property type="taxonomic scope" value="Bacteria"/>
</dbReference>
<dbReference type="GO" id="GO:0015297">
    <property type="term" value="F:antiporter activity"/>
    <property type="evidence" value="ECO:0007669"/>
    <property type="project" value="UniProtKB-KW"/>
</dbReference>
<evidence type="ECO:0000256" key="5">
    <source>
        <dbReference type="ARBA" id="ARBA00022692"/>
    </source>
</evidence>
<feature type="transmembrane region" description="Helical" evidence="10">
    <location>
        <begin position="106"/>
        <end position="126"/>
    </location>
</feature>
<evidence type="ECO:0000256" key="7">
    <source>
        <dbReference type="ARBA" id="ARBA00023065"/>
    </source>
</evidence>
<dbReference type="InterPro" id="IPR048279">
    <property type="entry name" value="MdtK-like"/>
</dbReference>
<evidence type="ECO:0000256" key="6">
    <source>
        <dbReference type="ARBA" id="ARBA00022989"/>
    </source>
</evidence>
<dbReference type="InterPro" id="IPR002528">
    <property type="entry name" value="MATE_fam"/>
</dbReference>
<gene>
    <name evidence="11" type="ordered locus">Sala_0454</name>
</gene>
<organism evidence="11 12">
    <name type="scientific">Sphingopyxis alaskensis (strain DSM 13593 / LMG 18877 / RB2256)</name>
    <name type="common">Sphingomonas alaskensis</name>
    <dbReference type="NCBI Taxonomy" id="317655"/>
    <lineage>
        <taxon>Bacteria</taxon>
        <taxon>Pseudomonadati</taxon>
        <taxon>Pseudomonadota</taxon>
        <taxon>Alphaproteobacteria</taxon>
        <taxon>Sphingomonadales</taxon>
        <taxon>Sphingomonadaceae</taxon>
        <taxon>Sphingopyxis</taxon>
    </lineage>
</organism>
<keyword evidence="8 10" id="KW-0472">Membrane</keyword>
<dbReference type="PANTHER" id="PTHR43298">
    <property type="entry name" value="MULTIDRUG RESISTANCE PROTEIN NORM-RELATED"/>
    <property type="match status" value="1"/>
</dbReference>
<protein>
    <recommendedName>
        <fullName evidence="9">Multidrug-efflux transporter</fullName>
    </recommendedName>
</protein>
<evidence type="ECO:0000313" key="12">
    <source>
        <dbReference type="Proteomes" id="UP000006578"/>
    </source>
</evidence>
<feature type="transmembrane region" description="Helical" evidence="10">
    <location>
        <begin position="146"/>
        <end position="164"/>
    </location>
</feature>
<dbReference type="PANTHER" id="PTHR43298:SF2">
    <property type="entry name" value="FMN_FAD EXPORTER YEEO-RELATED"/>
    <property type="match status" value="1"/>
</dbReference>
<feature type="transmembrane region" description="Helical" evidence="10">
    <location>
        <begin position="171"/>
        <end position="194"/>
    </location>
</feature>
<dbReference type="HOGENOM" id="CLU_012893_6_3_5"/>
<feature type="transmembrane region" description="Helical" evidence="10">
    <location>
        <begin position="432"/>
        <end position="451"/>
    </location>
</feature>
<keyword evidence="5 10" id="KW-0812">Transmembrane</keyword>
<keyword evidence="7" id="KW-0406">Ion transport</keyword>
<evidence type="ECO:0000256" key="4">
    <source>
        <dbReference type="ARBA" id="ARBA00022475"/>
    </source>
</evidence>
<keyword evidence="3" id="KW-0050">Antiport</keyword>
<dbReference type="AlphaFoldDB" id="Q1GVZ7"/>
<evidence type="ECO:0000256" key="10">
    <source>
        <dbReference type="SAM" id="Phobius"/>
    </source>
</evidence>
<dbReference type="NCBIfam" id="TIGR00797">
    <property type="entry name" value="matE"/>
    <property type="match status" value="1"/>
</dbReference>
<dbReference type="GO" id="GO:0042910">
    <property type="term" value="F:xenobiotic transmembrane transporter activity"/>
    <property type="evidence" value="ECO:0007669"/>
    <property type="project" value="InterPro"/>
</dbReference>
<dbReference type="RefSeq" id="WP_011540766.1">
    <property type="nucleotide sequence ID" value="NC_008048.1"/>
</dbReference>
<dbReference type="KEGG" id="sal:Sala_0454"/>
<feature type="transmembrane region" description="Helical" evidence="10">
    <location>
        <begin position="20"/>
        <end position="41"/>
    </location>
</feature>
<dbReference type="Proteomes" id="UP000006578">
    <property type="component" value="Chromosome"/>
</dbReference>
<accession>Q1GVZ7</accession>
<feature type="transmembrane region" description="Helical" evidence="10">
    <location>
        <begin position="258"/>
        <end position="279"/>
    </location>
</feature>
<sequence>MLHQPTSAAAHRAQGFRDEFRATLALAWPLVLTNLTMSLIGATDVLMVGRLGPTELAASSLGFNLAMLLGIFGMGLVMGASPLMASEIGRRANSVRDIRRTFRQTLWLVAIVAVPMLAILWNTGAILDLLGQDRALAALAQDYVRAYMWSIPLFLATLAFRNFLAALERPMWSLVVGVVGVLGNILFNYALIFGKFGMPALGIVGAGVGSVLTNMVMLLLMVGVVYRDRQFRRYHLLGRWWRSDWPRFAQMTRIGTPIAVSHAFEAGVFSAAVMLMGWISTAAVAAHAVALQLASLTFMVPMGLAQAATVRVGIGHGRADAHHIRRAGWTSFAMGTGFMAAMAIIMLAIPGTLAGLFIDRTNPANAEVAELAVSFLVIAALFQVADGAQVVAQGMLRGLHDTFVPMLFALFGYWVIGIGVGAWLAFERGWGGVGIWTGLATGLSIVAVLMLTRWMQRERLGLVRQTAPLRESVAAPI</sequence>
<dbReference type="PIRSF" id="PIRSF006603">
    <property type="entry name" value="DinF"/>
    <property type="match status" value="1"/>
</dbReference>
<keyword evidence="6 10" id="KW-1133">Transmembrane helix</keyword>
<evidence type="ECO:0000256" key="2">
    <source>
        <dbReference type="ARBA" id="ARBA00022448"/>
    </source>
</evidence>
<comment type="subcellular location">
    <subcellularLocation>
        <location evidence="1">Cell inner membrane</location>
        <topology evidence="1">Multi-pass membrane protein</topology>
    </subcellularLocation>
</comment>
<dbReference type="OrthoDB" id="9780160at2"/>
<evidence type="ECO:0000256" key="8">
    <source>
        <dbReference type="ARBA" id="ARBA00023136"/>
    </source>
</evidence>
<evidence type="ECO:0000256" key="1">
    <source>
        <dbReference type="ARBA" id="ARBA00004429"/>
    </source>
</evidence>
<feature type="transmembrane region" description="Helical" evidence="10">
    <location>
        <begin position="61"/>
        <end position="85"/>
    </location>
</feature>
<evidence type="ECO:0000256" key="9">
    <source>
        <dbReference type="ARBA" id="ARBA00031636"/>
    </source>
</evidence>
<feature type="transmembrane region" description="Helical" evidence="10">
    <location>
        <begin position="371"/>
        <end position="391"/>
    </location>
</feature>
<dbReference type="CDD" id="cd13131">
    <property type="entry name" value="MATE_NorM_like"/>
    <property type="match status" value="1"/>
</dbReference>
<keyword evidence="12" id="KW-1185">Reference proteome</keyword>
<evidence type="ECO:0000256" key="3">
    <source>
        <dbReference type="ARBA" id="ARBA00022449"/>
    </source>
</evidence>
<dbReference type="GO" id="GO:0005886">
    <property type="term" value="C:plasma membrane"/>
    <property type="evidence" value="ECO:0007669"/>
    <property type="project" value="UniProtKB-SubCell"/>
</dbReference>
<keyword evidence="4" id="KW-1003">Cell membrane</keyword>
<reference evidence="11 12" key="1">
    <citation type="journal article" date="2009" name="Proc. Natl. Acad. Sci. U.S.A.">
        <title>The genomic basis of trophic strategy in marine bacteria.</title>
        <authorList>
            <person name="Lauro F.M."/>
            <person name="McDougald D."/>
            <person name="Thomas T."/>
            <person name="Williams T.J."/>
            <person name="Egan S."/>
            <person name="Rice S."/>
            <person name="DeMaere M.Z."/>
            <person name="Ting L."/>
            <person name="Ertan H."/>
            <person name="Johnson J."/>
            <person name="Ferriera S."/>
            <person name="Lapidus A."/>
            <person name="Anderson I."/>
            <person name="Kyrpides N."/>
            <person name="Munk A.C."/>
            <person name="Detter C."/>
            <person name="Han C.S."/>
            <person name="Brown M.V."/>
            <person name="Robb F.T."/>
            <person name="Kjelleberg S."/>
            <person name="Cavicchioli R."/>
        </authorList>
    </citation>
    <scope>NUCLEOTIDE SEQUENCE [LARGE SCALE GENOMIC DNA]</scope>
    <source>
        <strain evidence="12">DSM 13593 / LMG 18877 / RB2256</strain>
    </source>
</reference>
<name>Q1GVZ7_SPHAL</name>
<feature type="transmembrane region" description="Helical" evidence="10">
    <location>
        <begin position="403"/>
        <end position="426"/>
    </location>
</feature>
<evidence type="ECO:0000313" key="11">
    <source>
        <dbReference type="EMBL" id="ABF52175.1"/>
    </source>
</evidence>
<feature type="transmembrane region" description="Helical" evidence="10">
    <location>
        <begin position="200"/>
        <end position="226"/>
    </location>
</feature>
<dbReference type="EMBL" id="CP000356">
    <property type="protein sequence ID" value="ABF52175.1"/>
    <property type="molecule type" value="Genomic_DNA"/>
</dbReference>
<dbReference type="Pfam" id="PF01554">
    <property type="entry name" value="MatE"/>
    <property type="match status" value="2"/>
</dbReference>
<dbReference type="InterPro" id="IPR050222">
    <property type="entry name" value="MATE_MdtK"/>
</dbReference>
<dbReference type="GO" id="GO:0006811">
    <property type="term" value="P:monoatomic ion transport"/>
    <property type="evidence" value="ECO:0007669"/>
    <property type="project" value="UniProtKB-KW"/>
</dbReference>
<dbReference type="STRING" id="317655.Sala_0454"/>
<feature type="transmembrane region" description="Helical" evidence="10">
    <location>
        <begin position="329"/>
        <end position="351"/>
    </location>
</feature>